<evidence type="ECO:0000313" key="6">
    <source>
        <dbReference type="EMBL" id="KAF2195536.1"/>
    </source>
</evidence>
<proteinExistence type="predicted"/>
<feature type="transmembrane region" description="Helical" evidence="5">
    <location>
        <begin position="63"/>
        <end position="89"/>
    </location>
</feature>
<dbReference type="AlphaFoldDB" id="A0A6A6F053"/>
<keyword evidence="4 5" id="KW-0472">Membrane</keyword>
<name>A0A6A6F053_9PEZI</name>
<dbReference type="GO" id="GO:0016020">
    <property type="term" value="C:membrane"/>
    <property type="evidence" value="ECO:0007669"/>
    <property type="project" value="UniProtKB-SubCell"/>
</dbReference>
<evidence type="ECO:0000256" key="4">
    <source>
        <dbReference type="ARBA" id="ARBA00023136"/>
    </source>
</evidence>
<accession>A0A6A6F053</accession>
<dbReference type="Proteomes" id="UP000800200">
    <property type="component" value="Unassembled WGS sequence"/>
</dbReference>
<comment type="subcellular location">
    <subcellularLocation>
        <location evidence="1">Membrane</location>
        <topology evidence="1">Multi-pass membrane protein</topology>
    </subcellularLocation>
</comment>
<evidence type="ECO:0000256" key="1">
    <source>
        <dbReference type="ARBA" id="ARBA00004141"/>
    </source>
</evidence>
<keyword evidence="2 5" id="KW-0812">Transmembrane</keyword>
<dbReference type="InterPro" id="IPR023271">
    <property type="entry name" value="Aquaporin-like"/>
</dbReference>
<gene>
    <name evidence="6" type="ORF">K469DRAFT_744105</name>
</gene>
<reference evidence="6" key="1">
    <citation type="journal article" date="2020" name="Stud. Mycol.">
        <title>101 Dothideomycetes genomes: a test case for predicting lifestyles and emergence of pathogens.</title>
        <authorList>
            <person name="Haridas S."/>
            <person name="Albert R."/>
            <person name="Binder M."/>
            <person name="Bloem J."/>
            <person name="Labutti K."/>
            <person name="Salamov A."/>
            <person name="Andreopoulos B."/>
            <person name="Baker S."/>
            <person name="Barry K."/>
            <person name="Bills G."/>
            <person name="Bluhm B."/>
            <person name="Cannon C."/>
            <person name="Castanera R."/>
            <person name="Culley D."/>
            <person name="Daum C."/>
            <person name="Ezra D."/>
            <person name="Gonzalez J."/>
            <person name="Henrissat B."/>
            <person name="Kuo A."/>
            <person name="Liang C."/>
            <person name="Lipzen A."/>
            <person name="Lutzoni F."/>
            <person name="Magnuson J."/>
            <person name="Mondo S."/>
            <person name="Nolan M."/>
            <person name="Ohm R."/>
            <person name="Pangilinan J."/>
            <person name="Park H.-J."/>
            <person name="Ramirez L."/>
            <person name="Alfaro M."/>
            <person name="Sun H."/>
            <person name="Tritt A."/>
            <person name="Yoshinaga Y."/>
            <person name="Zwiers L.-H."/>
            <person name="Turgeon B."/>
            <person name="Goodwin S."/>
            <person name="Spatafora J."/>
            <person name="Crous P."/>
            <person name="Grigoriev I."/>
        </authorList>
    </citation>
    <scope>NUCLEOTIDE SEQUENCE</scope>
    <source>
        <strain evidence="6">CBS 207.26</strain>
    </source>
</reference>
<keyword evidence="3 5" id="KW-1133">Transmembrane helix</keyword>
<organism evidence="6 7">
    <name type="scientific">Zopfia rhizophila CBS 207.26</name>
    <dbReference type="NCBI Taxonomy" id="1314779"/>
    <lineage>
        <taxon>Eukaryota</taxon>
        <taxon>Fungi</taxon>
        <taxon>Dikarya</taxon>
        <taxon>Ascomycota</taxon>
        <taxon>Pezizomycotina</taxon>
        <taxon>Dothideomycetes</taxon>
        <taxon>Dothideomycetes incertae sedis</taxon>
        <taxon>Zopfiaceae</taxon>
        <taxon>Zopfia</taxon>
    </lineage>
</organism>
<sequence>MSDTDQVERLHTNDMELGATEAVQRHISRFTAQSIAAGEGTVYNSGSASNLCAFRRRIRLHRIVIWAALDPANPFVSPFSAPFVIGLAYTNTIRGFTGISTNLACDIRTCLVAVGWFGGEAFSYKNYSWTAILVNIPATLFATVYYKMLSRDG</sequence>
<evidence type="ECO:0000256" key="5">
    <source>
        <dbReference type="SAM" id="Phobius"/>
    </source>
</evidence>
<evidence type="ECO:0000256" key="2">
    <source>
        <dbReference type="ARBA" id="ARBA00022692"/>
    </source>
</evidence>
<dbReference type="Gene3D" id="1.20.1080.10">
    <property type="entry name" value="Glycerol uptake facilitator protein"/>
    <property type="match status" value="1"/>
</dbReference>
<protein>
    <submittedName>
        <fullName evidence="6">Uncharacterized protein</fullName>
    </submittedName>
</protein>
<dbReference type="EMBL" id="ML994610">
    <property type="protein sequence ID" value="KAF2195536.1"/>
    <property type="molecule type" value="Genomic_DNA"/>
</dbReference>
<dbReference type="OrthoDB" id="3222at2759"/>
<feature type="transmembrane region" description="Helical" evidence="5">
    <location>
        <begin position="127"/>
        <end position="146"/>
    </location>
</feature>
<keyword evidence="7" id="KW-1185">Reference proteome</keyword>
<evidence type="ECO:0000313" key="7">
    <source>
        <dbReference type="Proteomes" id="UP000800200"/>
    </source>
</evidence>
<evidence type="ECO:0000256" key="3">
    <source>
        <dbReference type="ARBA" id="ARBA00022989"/>
    </source>
</evidence>